<organism evidence="2 3">
    <name type="scientific">Emiliania huxleyi (strain CCMP1516)</name>
    <dbReference type="NCBI Taxonomy" id="280463"/>
    <lineage>
        <taxon>Eukaryota</taxon>
        <taxon>Haptista</taxon>
        <taxon>Haptophyta</taxon>
        <taxon>Prymnesiophyceae</taxon>
        <taxon>Isochrysidales</taxon>
        <taxon>Noelaerhabdaceae</taxon>
        <taxon>Emiliania</taxon>
    </lineage>
</organism>
<reference evidence="3" key="1">
    <citation type="journal article" date="2013" name="Nature">
        <title>Pan genome of the phytoplankton Emiliania underpins its global distribution.</title>
        <authorList>
            <person name="Read B.A."/>
            <person name="Kegel J."/>
            <person name="Klute M.J."/>
            <person name="Kuo A."/>
            <person name="Lefebvre S.C."/>
            <person name="Maumus F."/>
            <person name="Mayer C."/>
            <person name="Miller J."/>
            <person name="Monier A."/>
            <person name="Salamov A."/>
            <person name="Young J."/>
            <person name="Aguilar M."/>
            <person name="Claverie J.M."/>
            <person name="Frickenhaus S."/>
            <person name="Gonzalez K."/>
            <person name="Herman E.K."/>
            <person name="Lin Y.C."/>
            <person name="Napier J."/>
            <person name="Ogata H."/>
            <person name="Sarno A.F."/>
            <person name="Shmutz J."/>
            <person name="Schroeder D."/>
            <person name="de Vargas C."/>
            <person name="Verret F."/>
            <person name="von Dassow P."/>
            <person name="Valentin K."/>
            <person name="Van de Peer Y."/>
            <person name="Wheeler G."/>
            <person name="Dacks J.B."/>
            <person name="Delwiche C.F."/>
            <person name="Dyhrman S.T."/>
            <person name="Glockner G."/>
            <person name="John U."/>
            <person name="Richards T."/>
            <person name="Worden A.Z."/>
            <person name="Zhang X."/>
            <person name="Grigoriev I.V."/>
            <person name="Allen A.E."/>
            <person name="Bidle K."/>
            <person name="Borodovsky M."/>
            <person name="Bowler C."/>
            <person name="Brownlee C."/>
            <person name="Cock J.M."/>
            <person name="Elias M."/>
            <person name="Gladyshev V.N."/>
            <person name="Groth M."/>
            <person name="Guda C."/>
            <person name="Hadaegh A."/>
            <person name="Iglesias-Rodriguez M.D."/>
            <person name="Jenkins J."/>
            <person name="Jones B.M."/>
            <person name="Lawson T."/>
            <person name="Leese F."/>
            <person name="Lindquist E."/>
            <person name="Lobanov A."/>
            <person name="Lomsadze A."/>
            <person name="Malik S.B."/>
            <person name="Marsh M.E."/>
            <person name="Mackinder L."/>
            <person name="Mock T."/>
            <person name="Mueller-Roeber B."/>
            <person name="Pagarete A."/>
            <person name="Parker M."/>
            <person name="Probert I."/>
            <person name="Quesneville H."/>
            <person name="Raines C."/>
            <person name="Rensing S.A."/>
            <person name="Riano-Pachon D.M."/>
            <person name="Richier S."/>
            <person name="Rokitta S."/>
            <person name="Shiraiwa Y."/>
            <person name="Soanes D.M."/>
            <person name="van der Giezen M."/>
            <person name="Wahlund T.M."/>
            <person name="Williams B."/>
            <person name="Wilson W."/>
            <person name="Wolfe G."/>
            <person name="Wurch L.L."/>
        </authorList>
    </citation>
    <scope>NUCLEOTIDE SEQUENCE</scope>
</reference>
<dbReference type="EnsemblProtists" id="EOD33692">
    <property type="protein sequence ID" value="EOD33692"/>
    <property type="gene ID" value="EMIHUDRAFT_229432"/>
</dbReference>
<sequence>MPIWGLSTESMSPGRLPILVVRPQPKRATEMARESTGVPGDHFFGTQGKRKRKRGAGGNWRAAARSLVAPVGSERSAAIRTRSASAIIGSPSRGAASSERRASSAIIGKSVPPVGRLSRWLSGRLRCTLDYCAIGGSAVRRLLPRRRPLRRLSLCDEGESVKVSRSGGKRIIKCVDPPAAEAEECDLDDAISLL</sequence>
<evidence type="ECO:0000313" key="2">
    <source>
        <dbReference type="EnsemblProtists" id="EOD33692"/>
    </source>
</evidence>
<dbReference type="Proteomes" id="UP000013827">
    <property type="component" value="Unassembled WGS sequence"/>
</dbReference>
<dbReference type="HOGENOM" id="CLU_1404863_0_0_1"/>
<dbReference type="KEGG" id="ehx:EMIHUDRAFT_229432"/>
<evidence type="ECO:0000256" key="1">
    <source>
        <dbReference type="SAM" id="MobiDB-lite"/>
    </source>
</evidence>
<keyword evidence="3" id="KW-1185">Reference proteome</keyword>
<name>A0A0D3KD57_EMIH1</name>
<dbReference type="GeneID" id="17278963"/>
<dbReference type="PaxDb" id="2903-EOD33692"/>
<reference evidence="2" key="2">
    <citation type="submission" date="2024-10" db="UniProtKB">
        <authorList>
            <consortium name="EnsemblProtists"/>
        </authorList>
    </citation>
    <scope>IDENTIFICATION</scope>
</reference>
<evidence type="ECO:0000313" key="3">
    <source>
        <dbReference type="Proteomes" id="UP000013827"/>
    </source>
</evidence>
<accession>A0A0D3KD57</accession>
<dbReference type="AlphaFoldDB" id="A0A0D3KD57"/>
<feature type="region of interest" description="Disordered" evidence="1">
    <location>
        <begin position="31"/>
        <end position="58"/>
    </location>
</feature>
<proteinExistence type="predicted"/>
<protein>
    <submittedName>
        <fullName evidence="2">Uncharacterized protein</fullName>
    </submittedName>
</protein>
<dbReference type="RefSeq" id="XP_005786121.1">
    <property type="nucleotide sequence ID" value="XM_005786064.1"/>
</dbReference>